<organism evidence="1 2">
    <name type="scientific">Persicobacter diffluens</name>
    <dbReference type="NCBI Taxonomy" id="981"/>
    <lineage>
        <taxon>Bacteria</taxon>
        <taxon>Pseudomonadati</taxon>
        <taxon>Bacteroidota</taxon>
        <taxon>Cytophagia</taxon>
        <taxon>Cytophagales</taxon>
        <taxon>Persicobacteraceae</taxon>
        <taxon>Persicobacter</taxon>
    </lineage>
</organism>
<keyword evidence="2" id="KW-1185">Reference proteome</keyword>
<protein>
    <submittedName>
        <fullName evidence="1">Uncharacterized protein</fullName>
    </submittedName>
</protein>
<evidence type="ECO:0000313" key="2">
    <source>
        <dbReference type="Proteomes" id="UP001310022"/>
    </source>
</evidence>
<dbReference type="EMBL" id="BQKE01000007">
    <property type="protein sequence ID" value="GJM64825.1"/>
    <property type="molecule type" value="Genomic_DNA"/>
</dbReference>
<gene>
    <name evidence="1" type="ORF">PEDI_53770</name>
</gene>
<dbReference type="PROSITE" id="PS51257">
    <property type="entry name" value="PROKAR_LIPOPROTEIN"/>
    <property type="match status" value="1"/>
</dbReference>
<accession>A0AAN5AM93</accession>
<dbReference type="RefSeq" id="WP_338239872.1">
    <property type="nucleotide sequence ID" value="NZ_BQKE01000007.1"/>
</dbReference>
<sequence>MKKLAFLFALSVLIFSCDSEKSDPINENQKAKYEFAFSFTTTEYPPQFNENMEIEVTSGVFSYISIENGKSVTFENRKAPFTVPFQDHKTLLLYSSEYSPNTLEFKINVPIPEMGISERNLRLGYSLLDLEKEDFLTIGEKQISPSEIPWNQAINF</sequence>
<dbReference type="Proteomes" id="UP001310022">
    <property type="component" value="Unassembled WGS sequence"/>
</dbReference>
<reference evidence="1 2" key="1">
    <citation type="submission" date="2021-12" db="EMBL/GenBank/DDBJ databases">
        <title>Genome sequencing of bacteria with rrn-lacking chromosome and rrn-plasmid.</title>
        <authorList>
            <person name="Anda M."/>
            <person name="Iwasaki W."/>
        </authorList>
    </citation>
    <scope>NUCLEOTIDE SEQUENCE [LARGE SCALE GENOMIC DNA]</scope>
    <source>
        <strain evidence="1 2">NBRC 15940</strain>
    </source>
</reference>
<proteinExistence type="predicted"/>
<comment type="caution">
    <text evidence="1">The sequence shown here is derived from an EMBL/GenBank/DDBJ whole genome shotgun (WGS) entry which is preliminary data.</text>
</comment>
<evidence type="ECO:0000313" key="1">
    <source>
        <dbReference type="EMBL" id="GJM64825.1"/>
    </source>
</evidence>
<dbReference type="AlphaFoldDB" id="A0AAN5AM93"/>
<name>A0AAN5AM93_9BACT</name>